<dbReference type="EMBL" id="JPKZ01000522">
    <property type="protein sequence ID" value="KHN86748.1"/>
    <property type="molecule type" value="Genomic_DNA"/>
</dbReference>
<dbReference type="Proteomes" id="UP000031036">
    <property type="component" value="Unassembled WGS sequence"/>
</dbReference>
<evidence type="ECO:0000313" key="3">
    <source>
        <dbReference type="Proteomes" id="UP000031036"/>
    </source>
</evidence>
<accession>A0A0B2VYP7</accession>
<evidence type="ECO:0000256" key="1">
    <source>
        <dbReference type="SAM" id="MobiDB-lite"/>
    </source>
</evidence>
<feature type="region of interest" description="Disordered" evidence="1">
    <location>
        <begin position="10"/>
        <end position="31"/>
    </location>
</feature>
<organism evidence="2 3">
    <name type="scientific">Toxocara canis</name>
    <name type="common">Canine roundworm</name>
    <dbReference type="NCBI Taxonomy" id="6265"/>
    <lineage>
        <taxon>Eukaryota</taxon>
        <taxon>Metazoa</taxon>
        <taxon>Ecdysozoa</taxon>
        <taxon>Nematoda</taxon>
        <taxon>Chromadorea</taxon>
        <taxon>Rhabditida</taxon>
        <taxon>Spirurina</taxon>
        <taxon>Ascaridomorpha</taxon>
        <taxon>Ascaridoidea</taxon>
        <taxon>Toxocaridae</taxon>
        <taxon>Toxocara</taxon>
    </lineage>
</organism>
<evidence type="ECO:0000313" key="2">
    <source>
        <dbReference type="EMBL" id="KHN86748.1"/>
    </source>
</evidence>
<protein>
    <submittedName>
        <fullName evidence="2">Uncharacterized protein</fullName>
    </submittedName>
</protein>
<comment type="caution">
    <text evidence="2">The sequence shown here is derived from an EMBL/GenBank/DDBJ whole genome shotgun (WGS) entry which is preliminary data.</text>
</comment>
<dbReference type="AlphaFoldDB" id="A0A0B2VYP7"/>
<gene>
    <name evidence="2" type="ORF">Tcan_07014</name>
</gene>
<reference evidence="2 3" key="1">
    <citation type="submission" date="2014-11" db="EMBL/GenBank/DDBJ databases">
        <title>Genetic blueprint of the zoonotic pathogen Toxocara canis.</title>
        <authorList>
            <person name="Zhu X.-Q."/>
            <person name="Korhonen P.K."/>
            <person name="Cai H."/>
            <person name="Young N.D."/>
            <person name="Nejsum P."/>
            <person name="von Samson-Himmelstjerna G."/>
            <person name="Boag P.R."/>
            <person name="Tan P."/>
            <person name="Li Q."/>
            <person name="Min J."/>
            <person name="Yang Y."/>
            <person name="Wang X."/>
            <person name="Fang X."/>
            <person name="Hall R.S."/>
            <person name="Hofmann A."/>
            <person name="Sternberg P.W."/>
            <person name="Jex A.R."/>
            <person name="Gasser R.B."/>
        </authorList>
    </citation>
    <scope>NUCLEOTIDE SEQUENCE [LARGE SCALE GENOMIC DNA]</scope>
    <source>
        <strain evidence="2">PN_DK_2014</strain>
    </source>
</reference>
<proteinExistence type="predicted"/>
<name>A0A0B2VYP7_TOXCA</name>
<sequence length="99" mass="10706">MVIYDAVKEDREKTAATTPALLKPHGSTTKHDSSLVSYAVNLVPCQLNAVPASGFAFPYCDGMHRFTVKLHESKPSCSAGDRHSSVPSKTRLQLSIVCC</sequence>
<keyword evidence="3" id="KW-1185">Reference proteome</keyword>